<dbReference type="GO" id="GO:0000053">
    <property type="term" value="P:argininosuccinate metabolic process"/>
    <property type="evidence" value="ECO:0007669"/>
    <property type="project" value="TreeGrafter"/>
</dbReference>
<evidence type="ECO:0000256" key="2">
    <source>
        <dbReference type="ARBA" id="ARBA00012286"/>
    </source>
</evidence>
<feature type="domain" description="Arginosuccinate synthase-like N-terminal" evidence="8">
    <location>
        <begin position="11"/>
        <end position="180"/>
    </location>
</feature>
<dbReference type="NCBIfam" id="TIGR00032">
    <property type="entry name" value="argG"/>
    <property type="match status" value="1"/>
</dbReference>
<dbReference type="AlphaFoldDB" id="A0A346E0M8"/>
<dbReference type="Gene3D" id="3.40.50.620">
    <property type="entry name" value="HUPs"/>
    <property type="match status" value="1"/>
</dbReference>
<dbReference type="EMBL" id="CP028360">
    <property type="protein sequence ID" value="AXN02533.1"/>
    <property type="molecule type" value="Genomic_DNA"/>
</dbReference>
<accession>A0A346E0M8</accession>
<dbReference type="EC" id="6.3.4.5" evidence="2"/>
<dbReference type="InterPro" id="IPR048267">
    <property type="entry name" value="Arginosuc_syn_N"/>
</dbReference>
<dbReference type="GO" id="GO:0000050">
    <property type="term" value="P:urea cycle"/>
    <property type="evidence" value="ECO:0007669"/>
    <property type="project" value="TreeGrafter"/>
</dbReference>
<keyword evidence="4" id="KW-0436">Ligase</keyword>
<keyword evidence="6" id="KW-0547">Nucleotide-binding</keyword>
<evidence type="ECO:0000256" key="6">
    <source>
        <dbReference type="ARBA" id="ARBA00022741"/>
    </source>
</evidence>
<dbReference type="UniPathway" id="UPA00068">
    <property type="reaction ID" value="UER00113"/>
</dbReference>
<evidence type="ECO:0000256" key="7">
    <source>
        <dbReference type="ARBA" id="ARBA00022840"/>
    </source>
</evidence>
<keyword evidence="3" id="KW-0055">Arginine biosynthesis</keyword>
<evidence type="ECO:0000313" key="10">
    <source>
        <dbReference type="EMBL" id="AXN02533.1"/>
    </source>
</evidence>
<dbReference type="GO" id="GO:0005524">
    <property type="term" value="F:ATP binding"/>
    <property type="evidence" value="ECO:0007669"/>
    <property type="project" value="UniProtKB-KW"/>
</dbReference>
<evidence type="ECO:0000256" key="5">
    <source>
        <dbReference type="ARBA" id="ARBA00022605"/>
    </source>
</evidence>
<reference evidence="10 11" key="1">
    <citation type="submission" date="2018-03" db="EMBL/GenBank/DDBJ databases">
        <title>A parallel universe: an anciently diverged bacterial symbiosis in a Hawaiian planthopper (Hemiptera: Cixiidae) reveals rearranged nutritional responsibilities.</title>
        <authorList>
            <person name="Bennett G."/>
            <person name="Mao M."/>
        </authorList>
    </citation>
    <scope>NUCLEOTIDE SEQUENCE [LARGE SCALE GENOMIC DNA]</scope>
    <source>
        <strain evidence="10 11">OLIH</strain>
    </source>
</reference>
<dbReference type="Pfam" id="PF00764">
    <property type="entry name" value="Arginosuc_synth"/>
    <property type="match status" value="1"/>
</dbReference>
<dbReference type="InterPro" id="IPR014729">
    <property type="entry name" value="Rossmann-like_a/b/a_fold"/>
</dbReference>
<dbReference type="InterPro" id="IPR024074">
    <property type="entry name" value="AS_cat/multimer_dom_body"/>
</dbReference>
<protein>
    <recommendedName>
        <fullName evidence="2">argininosuccinate synthase</fullName>
        <ecNumber evidence="2">6.3.4.5</ecNumber>
    </recommendedName>
</protein>
<sequence>MIIKNIKKIKKICVSYSGGLDTSVAIKWMFDKGIKIFAYYANIDNIKNKKLKEIKNKALKYGAYKFKMFNLKKKIAKEAIKVIKYNAFNVFSGKEKYYNTTPISRFVITKKFVKEMKKDNINIWSDGSTYKGNDIERFYLYSLKINKKIRIYKPWLDKNFIKDVGGGRKEMIKYLKKKNILYSKEKKNYSIDSNILGNTYEGENLENLNSYLSKKHFEYKKKYKNKICSITFKKGVPVMYNNKKIKNIVNFVIEINKIAGGYSIGISDQIENRILGIKSRGVYESPFMELMSILYERLANCIHNEESLNLYRENSYKLGIILYKGMWLSNEAIMIKSMLNVFSKRINGKIKFTFEKNKVKILSTYSKFSLYNKKNISMEKVKNENFNYKDRIGYLNIKKLSLN</sequence>
<evidence type="ECO:0000256" key="3">
    <source>
        <dbReference type="ARBA" id="ARBA00022571"/>
    </source>
</evidence>
<dbReference type="SUPFAM" id="SSF69864">
    <property type="entry name" value="Argininosuccinate synthetase, C-terminal domain"/>
    <property type="match status" value="1"/>
</dbReference>
<dbReference type="GO" id="GO:0006526">
    <property type="term" value="P:L-arginine biosynthetic process"/>
    <property type="evidence" value="ECO:0007669"/>
    <property type="project" value="UniProtKB-UniPathway"/>
</dbReference>
<evidence type="ECO:0000256" key="4">
    <source>
        <dbReference type="ARBA" id="ARBA00022598"/>
    </source>
</evidence>
<dbReference type="PANTHER" id="PTHR11587:SF2">
    <property type="entry name" value="ARGININOSUCCINATE SYNTHASE"/>
    <property type="match status" value="1"/>
</dbReference>
<dbReference type="InterPro" id="IPR001518">
    <property type="entry name" value="Arginosuc_synth"/>
</dbReference>
<evidence type="ECO:0000313" key="11">
    <source>
        <dbReference type="Proteomes" id="UP000257084"/>
    </source>
</evidence>
<proteinExistence type="predicted"/>
<dbReference type="Gene3D" id="3.90.1260.10">
    <property type="entry name" value="Argininosuccinate synthetase, chain A, domain 2"/>
    <property type="match status" value="1"/>
</dbReference>
<dbReference type="KEGG" id="vfg:C9I84_146"/>
<dbReference type="PROSITE" id="PS00564">
    <property type="entry name" value="ARGININOSUCCIN_SYN_1"/>
    <property type="match status" value="1"/>
</dbReference>
<feature type="domain" description="Arginosuccinate synthase C-terminal" evidence="9">
    <location>
        <begin position="189"/>
        <end position="401"/>
    </location>
</feature>
<dbReference type="Proteomes" id="UP000257084">
    <property type="component" value="Chromosome"/>
</dbReference>
<name>A0A346E0M8_9PROT</name>
<evidence type="ECO:0000256" key="1">
    <source>
        <dbReference type="ARBA" id="ARBA00004967"/>
    </source>
</evidence>
<keyword evidence="11" id="KW-1185">Reference proteome</keyword>
<gene>
    <name evidence="10" type="ORF">C9I84_146</name>
</gene>
<dbReference type="GO" id="GO:0004055">
    <property type="term" value="F:argininosuccinate synthase activity"/>
    <property type="evidence" value="ECO:0007669"/>
    <property type="project" value="UniProtKB-EC"/>
</dbReference>
<dbReference type="InterPro" id="IPR018223">
    <property type="entry name" value="Arginosuc_synth_CS"/>
</dbReference>
<dbReference type="PROSITE" id="PS00565">
    <property type="entry name" value="ARGININOSUCCIN_SYN_2"/>
    <property type="match status" value="1"/>
</dbReference>
<dbReference type="PANTHER" id="PTHR11587">
    <property type="entry name" value="ARGININOSUCCINATE SYNTHASE"/>
    <property type="match status" value="1"/>
</dbReference>
<evidence type="ECO:0000259" key="8">
    <source>
        <dbReference type="Pfam" id="PF00764"/>
    </source>
</evidence>
<dbReference type="GO" id="GO:0005737">
    <property type="term" value="C:cytoplasm"/>
    <property type="evidence" value="ECO:0007669"/>
    <property type="project" value="TreeGrafter"/>
</dbReference>
<keyword evidence="5" id="KW-0028">Amino-acid biosynthesis</keyword>
<organism evidence="10 11">
    <name type="scientific">Candidatus Vidania fulgoroideorum</name>
    <dbReference type="NCBI Taxonomy" id="881286"/>
    <lineage>
        <taxon>Bacteria</taxon>
        <taxon>Pseudomonadati</taxon>
        <taxon>Pseudomonadota</taxon>
        <taxon>Betaproteobacteria</taxon>
        <taxon>Candidatus Vidania</taxon>
    </lineage>
</organism>
<dbReference type="Pfam" id="PF20979">
    <property type="entry name" value="Arginosuc_syn_C"/>
    <property type="match status" value="1"/>
</dbReference>
<comment type="pathway">
    <text evidence="1">Amino-acid biosynthesis; L-arginine biosynthesis; L-arginine from L-ornithine and carbamoyl phosphate: step 2/3.</text>
</comment>
<evidence type="ECO:0000259" key="9">
    <source>
        <dbReference type="Pfam" id="PF20979"/>
    </source>
</evidence>
<dbReference type="InterPro" id="IPR048268">
    <property type="entry name" value="Arginosuc_syn_C"/>
</dbReference>
<dbReference type="SUPFAM" id="SSF52402">
    <property type="entry name" value="Adenine nucleotide alpha hydrolases-like"/>
    <property type="match status" value="1"/>
</dbReference>
<keyword evidence="7" id="KW-0067">ATP-binding</keyword>